<keyword evidence="1" id="KW-0732">Signal</keyword>
<sequence length="271" mass="29455">MRLSPLLARLSPVCLLGCFAAVLAQQPAPALEQILSRIEANTEQYKSTVPSFLCDEHITSQEIHDGKLKHETTVEALFRVARSPSPDGTLEESREVKAINGKPSSSKKLDMPISFNGGFSGALAKFLSADRRECFDYQADRSSPASPGTEAFTFTARESAAKQPACVTIRPETTGKFVIDSSTAQVTHIERTVPHPIGKDQAVLGTASVDFAPVTLNGRSFWLPITVVAFTTETPKTNAFRFTAKYSNYHRFAASSTILPTTSDSTQPQSR</sequence>
<feature type="signal peptide" evidence="1">
    <location>
        <begin position="1"/>
        <end position="24"/>
    </location>
</feature>
<evidence type="ECO:0000256" key="1">
    <source>
        <dbReference type="SAM" id="SignalP"/>
    </source>
</evidence>
<feature type="chain" id="PRO_5030525435" evidence="1">
    <location>
        <begin position="25"/>
        <end position="271"/>
    </location>
</feature>
<name>A0A7W8IK78_9BACT</name>
<keyword evidence="3" id="KW-1185">Reference proteome</keyword>
<evidence type="ECO:0000313" key="3">
    <source>
        <dbReference type="Proteomes" id="UP000568106"/>
    </source>
</evidence>
<evidence type="ECO:0000313" key="2">
    <source>
        <dbReference type="EMBL" id="MBB5318589.1"/>
    </source>
</evidence>
<organism evidence="2 3">
    <name type="scientific">Tunturiibacter empetritectus</name>
    <dbReference type="NCBI Taxonomy" id="3069691"/>
    <lineage>
        <taxon>Bacteria</taxon>
        <taxon>Pseudomonadati</taxon>
        <taxon>Acidobacteriota</taxon>
        <taxon>Terriglobia</taxon>
        <taxon>Terriglobales</taxon>
        <taxon>Acidobacteriaceae</taxon>
        <taxon>Tunturiibacter</taxon>
    </lineage>
</organism>
<protein>
    <submittedName>
        <fullName evidence="2">Uncharacterized protein</fullName>
    </submittedName>
</protein>
<comment type="caution">
    <text evidence="2">The sequence shown here is derived from an EMBL/GenBank/DDBJ whole genome shotgun (WGS) entry which is preliminary data.</text>
</comment>
<dbReference type="EMBL" id="JACHDY010000005">
    <property type="protein sequence ID" value="MBB5318589.1"/>
    <property type="molecule type" value="Genomic_DNA"/>
</dbReference>
<gene>
    <name evidence="2" type="ORF">HDF09_003288</name>
</gene>
<dbReference type="Proteomes" id="UP000568106">
    <property type="component" value="Unassembled WGS sequence"/>
</dbReference>
<dbReference type="AlphaFoldDB" id="A0A7W8IK78"/>
<proteinExistence type="predicted"/>
<reference evidence="2" key="1">
    <citation type="submission" date="2020-08" db="EMBL/GenBank/DDBJ databases">
        <title>Genomic Encyclopedia of Type Strains, Phase IV (KMG-V): Genome sequencing to study the core and pangenomes of soil and plant-associated prokaryotes.</title>
        <authorList>
            <person name="Whitman W."/>
        </authorList>
    </citation>
    <scope>NUCLEOTIDE SEQUENCE [LARGE SCALE GENOMIC DNA]</scope>
    <source>
        <strain evidence="2">M8UP27</strain>
    </source>
</reference>
<accession>A0A7W8IK78</accession>